<accession>A0A2P8DFC7</accession>
<dbReference type="Proteomes" id="UP000240542">
    <property type="component" value="Unassembled WGS sequence"/>
</dbReference>
<dbReference type="EMBL" id="PYGA01000013">
    <property type="protein sequence ID" value="PSK95916.1"/>
    <property type="molecule type" value="Genomic_DNA"/>
</dbReference>
<reference evidence="1 2" key="1">
    <citation type="submission" date="2018-03" db="EMBL/GenBank/DDBJ databases">
        <title>Genomic Encyclopedia of Archaeal and Bacterial Type Strains, Phase II (KMG-II): from individual species to whole genera.</title>
        <authorList>
            <person name="Goeker M."/>
        </authorList>
    </citation>
    <scope>NUCLEOTIDE SEQUENCE [LARGE SCALE GENOMIC DNA]</scope>
    <source>
        <strain evidence="1 2">DSM 45312</strain>
    </source>
</reference>
<proteinExistence type="predicted"/>
<name>A0A2P8DFC7_9ACTN</name>
<comment type="caution">
    <text evidence="1">The sequence shown here is derived from an EMBL/GenBank/DDBJ whole genome shotgun (WGS) entry which is preliminary data.</text>
</comment>
<dbReference type="AlphaFoldDB" id="A0A2P8DFC7"/>
<evidence type="ECO:0000313" key="2">
    <source>
        <dbReference type="Proteomes" id="UP000240542"/>
    </source>
</evidence>
<gene>
    <name evidence="1" type="ORF">CLV63_11379</name>
</gene>
<sequence length="31" mass="3214">MCVAGALGVFRCGRDPARQGYGAPPRHGDVV</sequence>
<protein>
    <submittedName>
        <fullName evidence="1">Uncharacterized protein</fullName>
    </submittedName>
</protein>
<evidence type="ECO:0000313" key="1">
    <source>
        <dbReference type="EMBL" id="PSK95916.1"/>
    </source>
</evidence>
<keyword evidence="2" id="KW-1185">Reference proteome</keyword>
<organism evidence="1 2">
    <name type="scientific">Murinocardiopsis flavida</name>
    <dbReference type="NCBI Taxonomy" id="645275"/>
    <lineage>
        <taxon>Bacteria</taxon>
        <taxon>Bacillati</taxon>
        <taxon>Actinomycetota</taxon>
        <taxon>Actinomycetes</taxon>
        <taxon>Streptosporangiales</taxon>
        <taxon>Nocardiopsidaceae</taxon>
        <taxon>Murinocardiopsis</taxon>
    </lineage>
</organism>